<organism evidence="1">
    <name type="scientific">Tuwongella immobilis</name>
    <dbReference type="NCBI Taxonomy" id="692036"/>
    <lineage>
        <taxon>Bacteria</taxon>
        <taxon>Pseudomonadati</taxon>
        <taxon>Planctomycetota</taxon>
        <taxon>Planctomycetia</taxon>
        <taxon>Gemmatales</taxon>
        <taxon>Gemmataceae</taxon>
        <taxon>Tuwongella</taxon>
    </lineage>
</organism>
<evidence type="ECO:0000313" key="1">
    <source>
        <dbReference type="EMBL" id="VIP05158.1"/>
    </source>
</evidence>
<gene>
    <name evidence="1" type="ORF">GMBLW1_40350</name>
</gene>
<keyword evidence="2" id="KW-1185">Reference proteome</keyword>
<protein>
    <submittedName>
        <fullName evidence="1">Uncharacterized protein</fullName>
    </submittedName>
</protein>
<evidence type="ECO:0000313" key="2">
    <source>
        <dbReference type="Proteomes" id="UP000464378"/>
    </source>
</evidence>
<dbReference type="InParanoid" id="A0A6C2YTT9"/>
<dbReference type="KEGG" id="tim:GMBLW1_40350"/>
<dbReference type="Proteomes" id="UP000464378">
    <property type="component" value="Chromosome"/>
</dbReference>
<dbReference type="EMBL" id="LR593887">
    <property type="protein sequence ID" value="VTS07672.1"/>
    <property type="molecule type" value="Genomic_DNA"/>
</dbReference>
<dbReference type="EMBL" id="LR586016">
    <property type="protein sequence ID" value="VIP05158.1"/>
    <property type="molecule type" value="Genomic_DNA"/>
</dbReference>
<reference evidence="1" key="1">
    <citation type="submission" date="2019-04" db="EMBL/GenBank/DDBJ databases">
        <authorList>
            <consortium name="Science for Life Laboratories"/>
        </authorList>
    </citation>
    <scope>NUCLEOTIDE SEQUENCE</scope>
    <source>
        <strain evidence="1">MBLW1</strain>
    </source>
</reference>
<sequence length="192" mass="22349">MELLIAILIEWIQRPVSELHAKWLLGECICPETTKSGVIVSPKIPFLVCLDRQRSVKNLSLKPRFTMGVPNDQLSQSLRGYWKAWSFGFVFEDNLPKWTTFEYAIRVTDDVFGIYSGLIPIHWLYWQERYGPIVRLRFFDPDPIGQAESLHDPDFRATVDTRHFICLDSVCVGWHEMPSCKFGWVTIGLRQD</sequence>
<accession>A0A6C2YTT9</accession>
<dbReference type="AlphaFoldDB" id="A0A6C2YTT9"/>
<dbReference type="RefSeq" id="WP_162660190.1">
    <property type="nucleotide sequence ID" value="NZ_LR593887.1"/>
</dbReference>
<name>A0A6C2YTT9_9BACT</name>
<proteinExistence type="predicted"/>